<dbReference type="STRING" id="7398.A0A1B0ADL4"/>
<evidence type="ECO:0000313" key="2">
    <source>
        <dbReference type="Proteomes" id="UP000092445"/>
    </source>
</evidence>
<proteinExistence type="predicted"/>
<reference evidence="2" key="1">
    <citation type="submission" date="2014-03" db="EMBL/GenBank/DDBJ databases">
        <authorList>
            <person name="Aksoy S."/>
            <person name="Warren W."/>
            <person name="Wilson R.K."/>
        </authorList>
    </citation>
    <scope>NUCLEOTIDE SEQUENCE [LARGE SCALE GENOMIC DNA]</scope>
    <source>
        <strain evidence="2">IAEA</strain>
    </source>
</reference>
<protein>
    <submittedName>
        <fullName evidence="1">Uncharacterized protein</fullName>
    </submittedName>
</protein>
<organism evidence="1 2">
    <name type="scientific">Glossina pallidipes</name>
    <name type="common">Tsetse fly</name>
    <dbReference type="NCBI Taxonomy" id="7398"/>
    <lineage>
        <taxon>Eukaryota</taxon>
        <taxon>Metazoa</taxon>
        <taxon>Ecdysozoa</taxon>
        <taxon>Arthropoda</taxon>
        <taxon>Hexapoda</taxon>
        <taxon>Insecta</taxon>
        <taxon>Pterygota</taxon>
        <taxon>Neoptera</taxon>
        <taxon>Endopterygota</taxon>
        <taxon>Diptera</taxon>
        <taxon>Brachycera</taxon>
        <taxon>Muscomorpha</taxon>
        <taxon>Hippoboscoidea</taxon>
        <taxon>Glossinidae</taxon>
        <taxon>Glossina</taxon>
    </lineage>
</organism>
<evidence type="ECO:0000313" key="1">
    <source>
        <dbReference type="EnsemblMetazoa" id="GPAI042324-PA"/>
    </source>
</evidence>
<dbReference type="EnsemblMetazoa" id="GPAI042324-RA">
    <property type="protein sequence ID" value="GPAI042324-PA"/>
    <property type="gene ID" value="GPAI042324"/>
</dbReference>
<keyword evidence="2" id="KW-1185">Reference proteome</keyword>
<dbReference type="AlphaFoldDB" id="A0A1B0ADL4"/>
<accession>A0A1B0ADL4</accession>
<dbReference type="VEuPathDB" id="VectorBase:GPAI042324"/>
<reference evidence="1" key="2">
    <citation type="submission" date="2020-05" db="UniProtKB">
        <authorList>
            <consortium name="EnsemblMetazoa"/>
        </authorList>
    </citation>
    <scope>IDENTIFICATION</scope>
    <source>
        <strain evidence="1">IAEA</strain>
    </source>
</reference>
<name>A0A1B0ADL4_GLOPL</name>
<sequence length="751" mass="84003">MNEFLIKVPSQSLNISTVVSSRAPNYYCFKVMLLTVMTSVICKYCQEVFCCDKCRYKHELETHAIKIRQPAAAHDEDQKFRVDDQSHDVKTIFMCCPICENRPLPLRNDLREEILNHLKSKHLPLKCQKCSKVYQKIDDMKEFSKCVQTKPNLHEESAYEVNQSRNVAETSKLDDYKKVGKTISTQTSPIWREHFCESDSGHKSVTGLRYKAQCKAVCEELLTDSVSSIKNISSETNSSMKKSSTDKAGKLIRSTSTPVQLGLILAKPREQAFNASGNGQVSSIHSSGCELDNSPAWLHTNNQAIENVNCYRKWSGVRSKMTAITPLRQVMSKSIKKAFVEHGFATAAGALYKDSNYHLMNTPHSSNAKSPSSKPLDLRLSPALRRCQSETEEVLKNQISYVSQNKNHNVLLSSQKVTTESIVITRTECTATAITSKDKNMEASTESCSSTSSSYQSAASSCVESSVFKSTSSVKIITETTELNQVQFQADTKKILNLEPEKCLNNYPDQNCELKKSINNQLTAVTPITRIPGALINKKLINFETPLKDETDSPKSMNSSVEMFFTPNATPVRKKSDIHETSADSDKACKRLLPELNDAASASLKGHGQSTALQDFTDEEQIERIEKPTKNKAENQKQSIWSLMSSVIRFPSFKDNNQNEICAETNPKPTLKKCASIAGTNVKATDERDSGDIQFTKRKRSNTIGSQTNYSVTSQPTDIKAISPKRNLNASPKRFRIQGRRPLDRMLLNKT</sequence>
<dbReference type="Proteomes" id="UP000092445">
    <property type="component" value="Unassembled WGS sequence"/>
</dbReference>